<protein>
    <recommendedName>
        <fullName evidence="4">ferredoxin:thioredoxin reductase</fullName>
        <ecNumber evidence="4">1.8.7.2</ecNumber>
    </recommendedName>
    <alternativeName>
        <fullName evidence="12">Ferredoxin-thioredoxin reductase subunit B</fullName>
    </alternativeName>
</protein>
<dbReference type="AlphaFoldDB" id="A0A1G2JBP0"/>
<keyword evidence="9" id="KW-0411">Iron-sulfur</keyword>
<dbReference type="InterPro" id="IPR004209">
    <property type="entry name" value="FTR_bsu"/>
</dbReference>
<comment type="cofactor">
    <cofactor evidence="1">
        <name>[4Fe-4S] cluster</name>
        <dbReference type="ChEBI" id="CHEBI:49883"/>
    </cofactor>
</comment>
<dbReference type="SUPFAM" id="SSF57662">
    <property type="entry name" value="Ferredoxin thioredoxin reductase (FTR), catalytic beta chain"/>
    <property type="match status" value="1"/>
</dbReference>
<dbReference type="PANTHER" id="PTHR35113">
    <property type="entry name" value="FERREDOXIN-THIOREDOXIN REDUCTASE CATALYTIC CHAIN, CHLOROPLASTIC"/>
    <property type="match status" value="1"/>
</dbReference>
<evidence type="ECO:0000256" key="4">
    <source>
        <dbReference type="ARBA" id="ARBA00012358"/>
    </source>
</evidence>
<dbReference type="EMBL" id="MHPP01000015">
    <property type="protein sequence ID" value="OGZ84539.1"/>
    <property type="molecule type" value="Genomic_DNA"/>
</dbReference>
<evidence type="ECO:0000256" key="7">
    <source>
        <dbReference type="ARBA" id="ARBA00023002"/>
    </source>
</evidence>
<organism evidence="14 15">
    <name type="scientific">Candidatus Staskawiczbacteria bacterium RIFOXYC1_FULL_38_18</name>
    <dbReference type="NCBI Taxonomy" id="1802229"/>
    <lineage>
        <taxon>Bacteria</taxon>
        <taxon>Candidatus Staskawicziibacteriota</taxon>
    </lineage>
</organism>
<comment type="caution">
    <text evidence="14">The sequence shown here is derived from an EMBL/GenBank/DDBJ whole genome shotgun (WGS) entry which is preliminary data.</text>
</comment>
<evidence type="ECO:0000256" key="6">
    <source>
        <dbReference type="ARBA" id="ARBA00022723"/>
    </source>
</evidence>
<evidence type="ECO:0000256" key="11">
    <source>
        <dbReference type="ARBA" id="ARBA00026011"/>
    </source>
</evidence>
<comment type="catalytic activity">
    <reaction evidence="13">
        <text>[thioredoxin]-disulfide + 2 reduced [2Fe-2S]-[ferredoxin] + 2 H(+) = [thioredoxin]-dithiol + 2 oxidized [2Fe-2S]-[ferredoxin]</text>
        <dbReference type="Rhea" id="RHEA:42336"/>
        <dbReference type="Rhea" id="RHEA-COMP:10000"/>
        <dbReference type="Rhea" id="RHEA-COMP:10001"/>
        <dbReference type="Rhea" id="RHEA-COMP:10698"/>
        <dbReference type="Rhea" id="RHEA-COMP:10700"/>
        <dbReference type="ChEBI" id="CHEBI:15378"/>
        <dbReference type="ChEBI" id="CHEBI:29950"/>
        <dbReference type="ChEBI" id="CHEBI:33737"/>
        <dbReference type="ChEBI" id="CHEBI:33738"/>
        <dbReference type="ChEBI" id="CHEBI:50058"/>
        <dbReference type="EC" id="1.8.7.2"/>
    </reaction>
</comment>
<comment type="subunit">
    <text evidence="11">Heterodimer of subunit A (variable subunit) and subunit B (catalytic subunit). Heterodimeric FTR forms a complex with ferredoxin and thioredoxin.</text>
</comment>
<evidence type="ECO:0000256" key="1">
    <source>
        <dbReference type="ARBA" id="ARBA00001966"/>
    </source>
</evidence>
<comment type="similarity">
    <text evidence="3">Belongs to the ferredoxin thioredoxin reductase beta subunit family.</text>
</comment>
<evidence type="ECO:0000313" key="14">
    <source>
        <dbReference type="EMBL" id="OGZ84539.1"/>
    </source>
</evidence>
<dbReference type="Proteomes" id="UP000177751">
    <property type="component" value="Unassembled WGS sequence"/>
</dbReference>
<dbReference type="Gene3D" id="3.90.460.10">
    <property type="entry name" value="Ferredoxin thioredoxin reductase catalytic beta subunit"/>
    <property type="match status" value="1"/>
</dbReference>
<dbReference type="STRING" id="1802229.A2401_01665"/>
<evidence type="ECO:0000256" key="10">
    <source>
        <dbReference type="ARBA" id="ARBA00023157"/>
    </source>
</evidence>
<evidence type="ECO:0000256" key="12">
    <source>
        <dbReference type="ARBA" id="ARBA00030295"/>
    </source>
</evidence>
<dbReference type="GO" id="GO:0051539">
    <property type="term" value="F:4 iron, 4 sulfur cluster binding"/>
    <property type="evidence" value="ECO:0007669"/>
    <property type="project" value="UniProtKB-KW"/>
</dbReference>
<keyword evidence="5" id="KW-0004">4Fe-4S</keyword>
<keyword evidence="8" id="KW-0408">Iron</keyword>
<dbReference type="EC" id="1.8.7.2" evidence="4"/>
<keyword evidence="10" id="KW-1015">Disulfide bond</keyword>
<reference evidence="14 15" key="1">
    <citation type="journal article" date="2016" name="Nat. Commun.">
        <title>Thousands of microbial genomes shed light on interconnected biogeochemical processes in an aquifer system.</title>
        <authorList>
            <person name="Anantharaman K."/>
            <person name="Brown C.T."/>
            <person name="Hug L.A."/>
            <person name="Sharon I."/>
            <person name="Castelle C.J."/>
            <person name="Probst A.J."/>
            <person name="Thomas B.C."/>
            <person name="Singh A."/>
            <person name="Wilkins M.J."/>
            <person name="Karaoz U."/>
            <person name="Brodie E.L."/>
            <person name="Williams K.H."/>
            <person name="Hubbard S.S."/>
            <person name="Banfield J.F."/>
        </authorList>
    </citation>
    <scope>NUCLEOTIDE SEQUENCE [LARGE SCALE GENOMIC DNA]</scope>
</reference>
<dbReference type="GO" id="GO:0016730">
    <property type="term" value="F:oxidoreductase activity, acting on iron-sulfur proteins as donors"/>
    <property type="evidence" value="ECO:0007669"/>
    <property type="project" value="InterPro"/>
</dbReference>
<dbReference type="GO" id="GO:0046872">
    <property type="term" value="F:metal ion binding"/>
    <property type="evidence" value="ECO:0007669"/>
    <property type="project" value="UniProtKB-KW"/>
</dbReference>
<evidence type="ECO:0000313" key="15">
    <source>
        <dbReference type="Proteomes" id="UP000177751"/>
    </source>
</evidence>
<evidence type="ECO:0000256" key="9">
    <source>
        <dbReference type="ARBA" id="ARBA00023014"/>
    </source>
</evidence>
<gene>
    <name evidence="14" type="ORF">A2401_01665</name>
</gene>
<evidence type="ECO:0000256" key="5">
    <source>
        <dbReference type="ARBA" id="ARBA00022485"/>
    </source>
</evidence>
<dbReference type="PANTHER" id="PTHR35113:SF1">
    <property type="entry name" value="FERREDOXIN-THIOREDOXIN REDUCTASE CATALYTIC CHAIN, CHLOROPLASTIC"/>
    <property type="match status" value="1"/>
</dbReference>
<evidence type="ECO:0000256" key="3">
    <source>
        <dbReference type="ARBA" id="ARBA00007941"/>
    </source>
</evidence>
<proteinExistence type="inferred from homology"/>
<evidence type="ECO:0000256" key="13">
    <source>
        <dbReference type="ARBA" id="ARBA00048150"/>
    </source>
</evidence>
<accession>A0A1G2JBP0</accession>
<dbReference type="InterPro" id="IPR036644">
    <property type="entry name" value="FTR_bsu_sf"/>
</dbReference>
<evidence type="ECO:0000256" key="2">
    <source>
        <dbReference type="ARBA" id="ARBA00003945"/>
    </source>
</evidence>
<sequence>MIKENLSEKPADDNKEVKDEFIKYSEEYAKKNGFNLNPDKKNVERVINGLFENEKKYGKKYCPCRRVTGNAEKDAKKICPCIWHKEEIAKDGKCFCGLFTK</sequence>
<comment type="function">
    <text evidence="2">Catalytic subunit of the ferredoxin-thioredoxin reductase (FTR), which catalyzes the two-electron reduction of thioredoxins by the electrons provided by reduced ferredoxin.</text>
</comment>
<dbReference type="Pfam" id="PF02943">
    <property type="entry name" value="FeThRed_B"/>
    <property type="match status" value="1"/>
</dbReference>
<keyword evidence="7" id="KW-0560">Oxidoreductase</keyword>
<evidence type="ECO:0000256" key="8">
    <source>
        <dbReference type="ARBA" id="ARBA00023004"/>
    </source>
</evidence>
<name>A0A1G2JBP0_9BACT</name>
<keyword evidence="6" id="KW-0479">Metal-binding</keyword>